<feature type="compositionally biased region" description="Polar residues" evidence="1">
    <location>
        <begin position="1"/>
        <end position="15"/>
    </location>
</feature>
<evidence type="ECO:0000256" key="1">
    <source>
        <dbReference type="SAM" id="MobiDB-lite"/>
    </source>
</evidence>
<comment type="caution">
    <text evidence="2">The sequence shown here is derived from an EMBL/GenBank/DDBJ whole genome shotgun (WGS) entry which is preliminary data.</text>
</comment>
<protein>
    <submittedName>
        <fullName evidence="2">Uncharacterized protein</fullName>
    </submittedName>
</protein>
<name>A0ABM8ZVP7_9VIBR</name>
<dbReference type="RefSeq" id="WP_237467024.1">
    <property type="nucleotide sequence ID" value="NZ_CAKLDI010000001.1"/>
</dbReference>
<keyword evidence="3" id="KW-1185">Reference proteome</keyword>
<dbReference type="Proteomes" id="UP000838672">
    <property type="component" value="Unassembled WGS sequence"/>
</dbReference>
<evidence type="ECO:0000313" key="3">
    <source>
        <dbReference type="Proteomes" id="UP000838672"/>
    </source>
</evidence>
<organism evidence="2 3">
    <name type="scientific">Vibrio stylophorae</name>
    <dbReference type="NCBI Taxonomy" id="659351"/>
    <lineage>
        <taxon>Bacteria</taxon>
        <taxon>Pseudomonadati</taxon>
        <taxon>Pseudomonadota</taxon>
        <taxon>Gammaproteobacteria</taxon>
        <taxon>Vibrionales</taxon>
        <taxon>Vibrionaceae</taxon>
        <taxon>Vibrio</taxon>
    </lineage>
</organism>
<proteinExistence type="predicted"/>
<accession>A0ABM8ZVP7</accession>
<sequence length="83" mass="9583">MPEQLQPKQRTNEYSVKSKDSKPQFSIALPITNPLPFMVYQLIIIDTQPSLYHCIYLFGIYLYRQILSIKKASMAAGFERVGN</sequence>
<feature type="region of interest" description="Disordered" evidence="1">
    <location>
        <begin position="1"/>
        <end position="20"/>
    </location>
</feature>
<reference evidence="2" key="1">
    <citation type="submission" date="2021-11" db="EMBL/GenBank/DDBJ databases">
        <authorList>
            <person name="Rodrigo-Torres L."/>
            <person name="Arahal R. D."/>
            <person name="Lucena T."/>
        </authorList>
    </citation>
    <scope>NUCLEOTIDE SEQUENCE</scope>
    <source>
        <strain evidence="2">CECT 7929</strain>
    </source>
</reference>
<dbReference type="EMBL" id="CAKLDI010000001">
    <property type="protein sequence ID" value="CAH0534417.1"/>
    <property type="molecule type" value="Genomic_DNA"/>
</dbReference>
<evidence type="ECO:0000313" key="2">
    <source>
        <dbReference type="EMBL" id="CAH0534417.1"/>
    </source>
</evidence>
<gene>
    <name evidence="2" type="ORF">VST7929_02349</name>
</gene>